<reference evidence="2" key="1">
    <citation type="submission" date="2022-06" db="EMBL/GenBank/DDBJ databases">
        <title>Draft genome sequence of Streptomyces sp. RB6PN25 isolated from peat swamp forest in Thailand.</title>
        <authorList>
            <person name="Duangmal K."/>
            <person name="Klaysubun C."/>
        </authorList>
    </citation>
    <scope>NUCLEOTIDE SEQUENCE</scope>
    <source>
        <strain evidence="2">RB6PN25</strain>
    </source>
</reference>
<keyword evidence="2" id="KW-0503">Monooxygenase</keyword>
<feature type="domain" description="ABM" evidence="1">
    <location>
        <begin position="14"/>
        <end position="104"/>
    </location>
</feature>
<dbReference type="Pfam" id="PF03992">
    <property type="entry name" value="ABM"/>
    <property type="match status" value="1"/>
</dbReference>
<keyword evidence="2" id="KW-0560">Oxidoreductase</keyword>
<dbReference type="EMBL" id="JANFNG010000032">
    <property type="protein sequence ID" value="MCQ4084227.1"/>
    <property type="molecule type" value="Genomic_DNA"/>
</dbReference>
<name>A0ABT1Q2Q8_9ACTN</name>
<evidence type="ECO:0000313" key="3">
    <source>
        <dbReference type="Proteomes" id="UP001057702"/>
    </source>
</evidence>
<dbReference type="InterPro" id="IPR011008">
    <property type="entry name" value="Dimeric_a/b-barrel"/>
</dbReference>
<sequence>MTQRTEQVKDNPAFRVILRMEIRPEAVDGFERTWLEVGELIAKEPANLGQVLVRGVEERNVYYVITDWTDEPSFRRFERSELHVQHRRRLAPYRTGGEMAVTEVVYDLRGARASAA</sequence>
<dbReference type="InterPro" id="IPR007138">
    <property type="entry name" value="ABM_dom"/>
</dbReference>
<dbReference type="GO" id="GO:0004497">
    <property type="term" value="F:monooxygenase activity"/>
    <property type="evidence" value="ECO:0007669"/>
    <property type="project" value="UniProtKB-KW"/>
</dbReference>
<accession>A0ABT1Q2Q8</accession>
<gene>
    <name evidence="2" type="ORF">NGB36_27540</name>
</gene>
<dbReference type="Proteomes" id="UP001057702">
    <property type="component" value="Unassembled WGS sequence"/>
</dbReference>
<evidence type="ECO:0000259" key="1">
    <source>
        <dbReference type="PROSITE" id="PS51725"/>
    </source>
</evidence>
<dbReference type="RefSeq" id="WP_255923279.1">
    <property type="nucleotide sequence ID" value="NZ_JANFNG010000032.1"/>
</dbReference>
<comment type="caution">
    <text evidence="2">The sequence shown here is derived from an EMBL/GenBank/DDBJ whole genome shotgun (WGS) entry which is preliminary data.</text>
</comment>
<evidence type="ECO:0000313" key="2">
    <source>
        <dbReference type="EMBL" id="MCQ4084227.1"/>
    </source>
</evidence>
<dbReference type="PROSITE" id="PS51725">
    <property type="entry name" value="ABM"/>
    <property type="match status" value="1"/>
</dbReference>
<protein>
    <submittedName>
        <fullName evidence="2">Antibiotic biosynthesis monooxygenase</fullName>
    </submittedName>
</protein>
<organism evidence="2 3">
    <name type="scientific">Streptomyces humicola</name>
    <dbReference type="NCBI Taxonomy" id="2953240"/>
    <lineage>
        <taxon>Bacteria</taxon>
        <taxon>Bacillati</taxon>
        <taxon>Actinomycetota</taxon>
        <taxon>Actinomycetes</taxon>
        <taxon>Kitasatosporales</taxon>
        <taxon>Streptomycetaceae</taxon>
        <taxon>Streptomyces</taxon>
    </lineage>
</organism>
<proteinExistence type="predicted"/>
<dbReference type="Gene3D" id="3.30.70.100">
    <property type="match status" value="1"/>
</dbReference>
<dbReference type="SUPFAM" id="SSF54909">
    <property type="entry name" value="Dimeric alpha+beta barrel"/>
    <property type="match status" value="1"/>
</dbReference>
<keyword evidence="3" id="KW-1185">Reference proteome</keyword>